<dbReference type="Proteomes" id="UP000694565">
    <property type="component" value="Unplaced"/>
</dbReference>
<dbReference type="InterPro" id="IPR041267">
    <property type="entry name" value="NLRP_HD2"/>
</dbReference>
<feature type="domain" description="NACHT" evidence="8">
    <location>
        <begin position="145"/>
        <end position="279"/>
    </location>
</feature>
<dbReference type="AlphaFoldDB" id="A0A8C2ZK88"/>
<evidence type="ECO:0000313" key="9">
    <source>
        <dbReference type="Ensembl" id="ENSCLMP00005028578.1"/>
    </source>
</evidence>
<dbReference type="InterPro" id="IPR051261">
    <property type="entry name" value="NLR"/>
</dbReference>
<evidence type="ECO:0000256" key="4">
    <source>
        <dbReference type="ARBA" id="ARBA00022737"/>
    </source>
</evidence>
<feature type="compositionally biased region" description="Acidic residues" evidence="7">
    <location>
        <begin position="52"/>
        <end position="62"/>
    </location>
</feature>
<dbReference type="GO" id="GO:0005524">
    <property type="term" value="F:ATP binding"/>
    <property type="evidence" value="ECO:0007669"/>
    <property type="project" value="UniProtKB-KW"/>
</dbReference>
<dbReference type="GO" id="GO:0005737">
    <property type="term" value="C:cytoplasm"/>
    <property type="evidence" value="ECO:0007669"/>
    <property type="project" value="UniProtKB-SubCell"/>
</dbReference>
<keyword evidence="5" id="KW-0547">Nucleotide-binding</keyword>
<proteinExistence type="predicted"/>
<accession>A0A8C2ZK88</accession>
<dbReference type="GeneTree" id="ENSGT01120000271898"/>
<dbReference type="Gene3D" id="3.40.50.300">
    <property type="entry name" value="P-loop containing nucleotide triphosphate hydrolases"/>
    <property type="match status" value="1"/>
</dbReference>
<keyword evidence="6" id="KW-0067">ATP-binding</keyword>
<evidence type="ECO:0000259" key="8">
    <source>
        <dbReference type="PROSITE" id="PS50837"/>
    </source>
</evidence>
<keyword evidence="3" id="KW-0433">Leucine-rich repeat</keyword>
<keyword evidence="4" id="KW-0677">Repeat</keyword>
<evidence type="ECO:0000256" key="2">
    <source>
        <dbReference type="ARBA" id="ARBA00022490"/>
    </source>
</evidence>
<evidence type="ECO:0000313" key="10">
    <source>
        <dbReference type="Proteomes" id="UP000694565"/>
    </source>
</evidence>
<dbReference type="InterPro" id="IPR007111">
    <property type="entry name" value="NACHT_NTPase"/>
</dbReference>
<evidence type="ECO:0000256" key="6">
    <source>
        <dbReference type="ARBA" id="ARBA00022840"/>
    </source>
</evidence>
<evidence type="ECO:0000256" key="1">
    <source>
        <dbReference type="ARBA" id="ARBA00004496"/>
    </source>
</evidence>
<protein>
    <recommendedName>
        <fullName evidence="8">NACHT domain-containing protein</fullName>
    </recommendedName>
</protein>
<feature type="region of interest" description="Disordered" evidence="7">
    <location>
        <begin position="40"/>
        <end position="67"/>
    </location>
</feature>
<reference evidence="9" key="1">
    <citation type="submission" date="2025-08" db="UniProtKB">
        <authorList>
            <consortium name="Ensembl"/>
        </authorList>
    </citation>
    <scope>IDENTIFICATION</scope>
</reference>
<dbReference type="FunFam" id="3.40.50.300:FF:001524">
    <property type="entry name" value="Si:dkey-126g1.7"/>
    <property type="match status" value="1"/>
</dbReference>
<dbReference type="PROSITE" id="PS50837">
    <property type="entry name" value="NACHT"/>
    <property type="match status" value="1"/>
</dbReference>
<reference evidence="9" key="2">
    <citation type="submission" date="2025-09" db="UniProtKB">
        <authorList>
            <consortium name="Ensembl"/>
        </authorList>
    </citation>
    <scope>IDENTIFICATION</scope>
</reference>
<dbReference type="PANTHER" id="PTHR24106">
    <property type="entry name" value="NACHT, LRR AND CARD DOMAINS-CONTAINING"/>
    <property type="match status" value="1"/>
</dbReference>
<keyword evidence="10" id="KW-1185">Reference proteome</keyword>
<evidence type="ECO:0000256" key="3">
    <source>
        <dbReference type="ARBA" id="ARBA00022614"/>
    </source>
</evidence>
<dbReference type="Pfam" id="PF17776">
    <property type="entry name" value="NLRC4_HD2"/>
    <property type="match status" value="1"/>
</dbReference>
<organism evidence="9 10">
    <name type="scientific">Cyclopterus lumpus</name>
    <name type="common">Lumpsucker</name>
    <dbReference type="NCBI Taxonomy" id="8103"/>
    <lineage>
        <taxon>Eukaryota</taxon>
        <taxon>Metazoa</taxon>
        <taxon>Chordata</taxon>
        <taxon>Craniata</taxon>
        <taxon>Vertebrata</taxon>
        <taxon>Euteleostomi</taxon>
        <taxon>Actinopterygii</taxon>
        <taxon>Neopterygii</taxon>
        <taxon>Teleostei</taxon>
        <taxon>Neoteleostei</taxon>
        <taxon>Acanthomorphata</taxon>
        <taxon>Eupercaria</taxon>
        <taxon>Perciformes</taxon>
        <taxon>Cottioidei</taxon>
        <taxon>Cottales</taxon>
        <taxon>Cyclopteridae</taxon>
        <taxon>Cyclopterus</taxon>
    </lineage>
</organism>
<dbReference type="Pfam" id="PF17779">
    <property type="entry name" value="WHD_NOD2"/>
    <property type="match status" value="1"/>
</dbReference>
<comment type="subcellular location">
    <subcellularLocation>
        <location evidence="1">Cytoplasm</location>
    </subcellularLocation>
</comment>
<dbReference type="Pfam" id="PF05729">
    <property type="entry name" value="NACHT"/>
    <property type="match status" value="1"/>
</dbReference>
<dbReference type="Ensembl" id="ENSCLMT00005029840.1">
    <property type="protein sequence ID" value="ENSCLMP00005028578.1"/>
    <property type="gene ID" value="ENSCLMG00005013935.1"/>
</dbReference>
<evidence type="ECO:0000256" key="7">
    <source>
        <dbReference type="SAM" id="MobiDB-lite"/>
    </source>
</evidence>
<dbReference type="InterPro" id="IPR041075">
    <property type="entry name" value="NOD1/2_WH"/>
</dbReference>
<evidence type="ECO:0000256" key="5">
    <source>
        <dbReference type="ARBA" id="ARBA00022741"/>
    </source>
</evidence>
<keyword evidence="2" id="KW-0963">Cytoplasm</keyword>
<sequence length="624" mass="71681">YTSLNNKKCKYNFIVWFQLLEKNIVSFMKSELKKMQKVLSPDYPEGSAGQKEDEEVLDGEDEEQRRSSGEAFLKITLNLLRRMKQEELADCLQSSKRILKTLQLNRRPPLTNFIFDFCHSRNQPETPIRQEDLFKASSGGEEPIRTVMTKGVAGVGKTVLTQKFTLDWAEDKANQDIQFTFPFTFRELNVLKEKKFSLVELVHHFFTETKEAAICRFEEFPVVFIFDGLDECRLPLDFHNNEVLTDVTESTSVDVLLTNLFRGNLLPCARLWITTRPAAANQIPPDCVGLVTEVRGFTDPQKEAYFGKRFRDEEQASRIISHIKTSRSLHIMCHIPVFCWITATVLEDVLKTTEGGELPKTLTEMYIHFLVVQSKVKKVKFDGGAETDQHWSPETRKMTESLGKLAFDQLQKGNLIFYESDLTECGIDIRAASVYSGVFTQIFREERGLYQDQVFCFVHLSVQEFLAALHVHLTFSKSGVNLLAEEQTTSCWSKVFRDKPKLKHLYQSAVDKASQSPNGHLDLFLRFLLGLSLETNQTILRGLLRQTGSSSLTNQRTAQYIKRMISENHSPEKSINLFHCLNELNDDHPSITPHYQVEGRDLNVIELSTYRGQQQLLPPQRVLR</sequence>
<dbReference type="InterPro" id="IPR027417">
    <property type="entry name" value="P-loop_NTPase"/>
</dbReference>
<name>A0A8C2ZK88_CYCLU</name>